<evidence type="ECO:0000313" key="3">
    <source>
        <dbReference type="Proteomes" id="UP000000226"/>
    </source>
</evidence>
<dbReference type="Gramene" id="ESW30509">
    <property type="protein sequence ID" value="ESW30509"/>
    <property type="gene ID" value="PHAVU_002G158700g"/>
</dbReference>
<proteinExistence type="predicted"/>
<protein>
    <recommendedName>
        <fullName evidence="4">PLAC8 family protein</fullName>
    </recommendedName>
</protein>
<dbReference type="EMBL" id="CM002289">
    <property type="protein sequence ID" value="ESW30509.1"/>
    <property type="molecule type" value="Genomic_DNA"/>
</dbReference>
<gene>
    <name evidence="2" type="ORF">PHAVU_002G158700g</name>
</gene>
<dbReference type="AlphaFoldDB" id="V7CK40"/>
<reference evidence="3" key="1">
    <citation type="journal article" date="2014" name="Nat. Genet.">
        <title>A reference genome for common bean and genome-wide analysis of dual domestications.</title>
        <authorList>
            <person name="Schmutz J."/>
            <person name="McClean P.E."/>
            <person name="Mamidi S."/>
            <person name="Wu G.A."/>
            <person name="Cannon S.B."/>
            <person name="Grimwood J."/>
            <person name="Jenkins J."/>
            <person name="Shu S."/>
            <person name="Song Q."/>
            <person name="Chavarro C."/>
            <person name="Torres-Torres M."/>
            <person name="Geffroy V."/>
            <person name="Moghaddam S.M."/>
            <person name="Gao D."/>
            <person name="Abernathy B."/>
            <person name="Barry K."/>
            <person name="Blair M."/>
            <person name="Brick M.A."/>
            <person name="Chovatia M."/>
            <person name="Gepts P."/>
            <person name="Goodstein D.M."/>
            <person name="Gonzales M."/>
            <person name="Hellsten U."/>
            <person name="Hyten D.L."/>
            <person name="Jia G."/>
            <person name="Kelly J.D."/>
            <person name="Kudrna D."/>
            <person name="Lee R."/>
            <person name="Richard M.M."/>
            <person name="Miklas P.N."/>
            <person name="Osorno J.M."/>
            <person name="Rodrigues J."/>
            <person name="Thareau V."/>
            <person name="Urrea C.A."/>
            <person name="Wang M."/>
            <person name="Yu Y."/>
            <person name="Zhang M."/>
            <person name="Wing R.A."/>
            <person name="Cregan P.B."/>
            <person name="Rokhsar D.S."/>
            <person name="Jackson S.A."/>
        </authorList>
    </citation>
    <scope>NUCLEOTIDE SEQUENCE [LARGE SCALE GENOMIC DNA]</scope>
    <source>
        <strain evidence="3">cv. G19833</strain>
    </source>
</reference>
<organism evidence="2 3">
    <name type="scientific">Phaseolus vulgaris</name>
    <name type="common">Kidney bean</name>
    <name type="synonym">French bean</name>
    <dbReference type="NCBI Taxonomy" id="3885"/>
    <lineage>
        <taxon>Eukaryota</taxon>
        <taxon>Viridiplantae</taxon>
        <taxon>Streptophyta</taxon>
        <taxon>Embryophyta</taxon>
        <taxon>Tracheophyta</taxon>
        <taxon>Spermatophyta</taxon>
        <taxon>Magnoliopsida</taxon>
        <taxon>eudicotyledons</taxon>
        <taxon>Gunneridae</taxon>
        <taxon>Pentapetalae</taxon>
        <taxon>rosids</taxon>
        <taxon>fabids</taxon>
        <taxon>Fabales</taxon>
        <taxon>Fabaceae</taxon>
        <taxon>Papilionoideae</taxon>
        <taxon>50 kb inversion clade</taxon>
        <taxon>NPAAA clade</taxon>
        <taxon>indigoferoid/millettioid clade</taxon>
        <taxon>Phaseoleae</taxon>
        <taxon>Phaseolus</taxon>
    </lineage>
</organism>
<dbReference type="OMA" id="FSFANPC"/>
<keyword evidence="3" id="KW-1185">Reference proteome</keyword>
<dbReference type="PANTHER" id="PTHR31152:SF22">
    <property type="entry name" value="PLAC8 FAMILY PROTEIN"/>
    <property type="match status" value="1"/>
</dbReference>
<feature type="region of interest" description="Disordered" evidence="1">
    <location>
        <begin position="175"/>
        <end position="206"/>
    </location>
</feature>
<evidence type="ECO:0000256" key="1">
    <source>
        <dbReference type="SAM" id="MobiDB-lite"/>
    </source>
</evidence>
<sequence length="206" mass="23712">MATQMENMRLRQNFRNIWHTDLITSNQNHIRYCCFAFWCAPCVSYMLRKRALYDDMSRYTCCAGYMPCSGRCEESKYPELCLATEVTCCFANSVASTRYLLQDEFNLQTTQCDNCFIGFISYTQQLGCVFSMIGLIVPNNRPLQKASEVLFFLANLVYCTMCACMQTQHKLQLDHRDDENGGPMDAPRPQQMSTFDSSLPPLYAQS</sequence>
<name>V7CK40_PHAVU</name>
<dbReference type="PANTHER" id="PTHR31152">
    <property type="entry name" value="PLAC8 FAMILY PROTEIN"/>
    <property type="match status" value="1"/>
</dbReference>
<evidence type="ECO:0000313" key="2">
    <source>
        <dbReference type="EMBL" id="ESW30509.1"/>
    </source>
</evidence>
<dbReference type="Proteomes" id="UP000000226">
    <property type="component" value="Chromosome 2"/>
</dbReference>
<dbReference type="OrthoDB" id="998115at2759"/>
<accession>V7CK40</accession>
<evidence type="ECO:0008006" key="4">
    <source>
        <dbReference type="Google" id="ProtNLM"/>
    </source>
</evidence>